<reference evidence="2" key="1">
    <citation type="journal article" date="2019" name="Int. J. Syst. Evol. Microbiol.">
        <title>The Global Catalogue of Microorganisms (GCM) 10K type strain sequencing project: providing services to taxonomists for standard genome sequencing and annotation.</title>
        <authorList>
            <consortium name="The Broad Institute Genomics Platform"/>
            <consortium name="The Broad Institute Genome Sequencing Center for Infectious Disease"/>
            <person name="Wu L."/>
            <person name="Ma J."/>
        </authorList>
    </citation>
    <scope>NUCLEOTIDE SEQUENCE [LARGE SCALE GENOMIC DNA]</scope>
    <source>
        <strain evidence="2">JCM 16702</strain>
    </source>
</reference>
<dbReference type="EMBL" id="BAAAZG010000025">
    <property type="protein sequence ID" value="GAA4078536.1"/>
    <property type="molecule type" value="Genomic_DNA"/>
</dbReference>
<organism evidence="1 2">
    <name type="scientific">Actinomadura miaoliensis</name>
    <dbReference type="NCBI Taxonomy" id="430685"/>
    <lineage>
        <taxon>Bacteria</taxon>
        <taxon>Bacillati</taxon>
        <taxon>Actinomycetota</taxon>
        <taxon>Actinomycetes</taxon>
        <taxon>Streptosporangiales</taxon>
        <taxon>Thermomonosporaceae</taxon>
        <taxon>Actinomadura</taxon>
    </lineage>
</organism>
<accession>A0ABP7W1G0</accession>
<proteinExistence type="predicted"/>
<evidence type="ECO:0008006" key="3">
    <source>
        <dbReference type="Google" id="ProtNLM"/>
    </source>
</evidence>
<dbReference type="Gene3D" id="3.30.70.100">
    <property type="match status" value="2"/>
</dbReference>
<evidence type="ECO:0000313" key="2">
    <source>
        <dbReference type="Proteomes" id="UP001500683"/>
    </source>
</evidence>
<dbReference type="Proteomes" id="UP001500683">
    <property type="component" value="Unassembled WGS sequence"/>
</dbReference>
<comment type="caution">
    <text evidence="1">The sequence shown here is derived from an EMBL/GenBank/DDBJ whole genome shotgun (WGS) entry which is preliminary data.</text>
</comment>
<protein>
    <recommendedName>
        <fullName evidence="3">Antibiotic biosynthesis monooxygenase</fullName>
    </recommendedName>
</protein>
<dbReference type="SUPFAM" id="SSF54909">
    <property type="entry name" value="Dimeric alpha+beta barrel"/>
    <property type="match status" value="1"/>
</dbReference>
<gene>
    <name evidence="1" type="ORF">GCM10022214_40740</name>
</gene>
<keyword evidence="2" id="KW-1185">Reference proteome</keyword>
<dbReference type="InterPro" id="IPR011008">
    <property type="entry name" value="Dimeric_a/b-barrel"/>
</dbReference>
<sequence>MRLAAPRPFDVTLAPSGVTVVSHWAVPDPARQGEVADTVFAAWEAGPLPDGLLSADTFVSTTEKPQGEEKLSTEDSAVVVVSQWRAAEDYERFAAAAPEPPDIADVPRPEPVVHRLYRGTFRRDLPTSVPTQEPAGGADAEPGCIFIAEFEMADTESAQLWSDAVYDAMEEAVVRKGALPGWISSHHFLSLEGRRVFQYAQWASAAAHEEFLESDLRQDVLRRAGGLSKVKSALGQRYVHHAGLRRG</sequence>
<evidence type="ECO:0000313" key="1">
    <source>
        <dbReference type="EMBL" id="GAA4078536.1"/>
    </source>
</evidence>
<name>A0ABP7W1G0_9ACTN</name>
<dbReference type="RefSeq" id="WP_344949567.1">
    <property type="nucleotide sequence ID" value="NZ_BAAAZG010000025.1"/>
</dbReference>